<reference evidence="1 2" key="1">
    <citation type="submission" date="2016-09" db="EMBL/GenBank/DDBJ databases">
        <authorList>
            <person name="Capua I."/>
            <person name="De Benedictis P."/>
            <person name="Joannis T."/>
            <person name="Lombin L.H."/>
            <person name="Cattoli G."/>
        </authorList>
    </citation>
    <scope>NUCLEOTIDE SEQUENCE [LARGE SCALE GENOMIC DNA]</scope>
    <source>
        <strain evidence="1 2">LMG 25899</strain>
    </source>
</reference>
<proteinExistence type="predicted"/>
<dbReference type="Proteomes" id="UP000095256">
    <property type="component" value="Unassembled WGS sequence"/>
</dbReference>
<evidence type="ECO:0000313" key="2">
    <source>
        <dbReference type="Proteomes" id="UP000095256"/>
    </source>
</evidence>
<dbReference type="EMBL" id="MIEK01000035">
    <property type="protein sequence ID" value="OEH81766.1"/>
    <property type="molecule type" value="Genomic_DNA"/>
</dbReference>
<dbReference type="STRING" id="762845.BCR26_15465"/>
<protein>
    <submittedName>
        <fullName evidence="1">Uncharacterized protein</fullName>
    </submittedName>
</protein>
<evidence type="ECO:0000313" key="1">
    <source>
        <dbReference type="EMBL" id="OEH81766.1"/>
    </source>
</evidence>
<dbReference type="AlphaFoldDB" id="A0A1E5KV55"/>
<gene>
    <name evidence="1" type="ORF">BCR26_15465</name>
</gene>
<organism evidence="1 2">
    <name type="scientific">Enterococcus rivorum</name>
    <dbReference type="NCBI Taxonomy" id="762845"/>
    <lineage>
        <taxon>Bacteria</taxon>
        <taxon>Bacillati</taxon>
        <taxon>Bacillota</taxon>
        <taxon>Bacilli</taxon>
        <taxon>Lactobacillales</taxon>
        <taxon>Enterococcaceae</taxon>
        <taxon>Enterococcus</taxon>
    </lineage>
</organism>
<sequence length="113" mass="12972">MKRFNEEHNTPEAIESRIQKIPLSTGNVNRKYIVRDIVFATDRVEVDLFSTETNANEVFKGVSRQLRKMAYDYEADAVINCLFEQQLVDYGGKKVVEIFAYGTVVQFNQTTIG</sequence>
<dbReference type="InterPro" id="IPR035439">
    <property type="entry name" value="UPF0145_dom_sf"/>
</dbReference>
<dbReference type="Gene3D" id="3.30.110.70">
    <property type="entry name" value="Hypothetical protein apc22750. Chain B"/>
    <property type="match status" value="1"/>
</dbReference>
<accession>A0A1E5KV55</accession>
<dbReference type="OrthoDB" id="2361211at2"/>
<dbReference type="RefSeq" id="WP_069699270.1">
    <property type="nucleotide sequence ID" value="NZ_JAGGMA010000042.1"/>
</dbReference>
<comment type="caution">
    <text evidence="1">The sequence shown here is derived from an EMBL/GenBank/DDBJ whole genome shotgun (WGS) entry which is preliminary data.</text>
</comment>
<dbReference type="SUPFAM" id="SSF117782">
    <property type="entry name" value="YbjQ-like"/>
    <property type="match status" value="1"/>
</dbReference>
<keyword evidence="2" id="KW-1185">Reference proteome</keyword>
<name>A0A1E5KV55_9ENTE</name>